<feature type="compositionally biased region" description="Basic and acidic residues" evidence="1">
    <location>
        <begin position="1"/>
        <end position="11"/>
    </location>
</feature>
<feature type="region of interest" description="Disordered" evidence="1">
    <location>
        <begin position="1"/>
        <end position="61"/>
    </location>
</feature>
<organism evidence="2 3">
    <name type="scientific">Raoultibacter timonensis</name>
    <dbReference type="NCBI Taxonomy" id="1907662"/>
    <lineage>
        <taxon>Bacteria</taxon>
        <taxon>Bacillati</taxon>
        <taxon>Actinomycetota</taxon>
        <taxon>Coriobacteriia</taxon>
        <taxon>Eggerthellales</taxon>
        <taxon>Eggerthellaceae</taxon>
        <taxon>Raoultibacter</taxon>
    </lineage>
</organism>
<feature type="compositionally biased region" description="Polar residues" evidence="1">
    <location>
        <begin position="12"/>
        <end position="31"/>
    </location>
</feature>
<sequence length="95" mass="10459">MSQRLTRDERTAVTQGPERNSQLPDSATGGLNATACGRLRRRPQAETRRAHPERKAGPDIAARARAFPPARHSRAQAYLPKSPAAFAFTRLVWPG</sequence>
<evidence type="ECO:0000313" key="3">
    <source>
        <dbReference type="Proteomes" id="UP001320544"/>
    </source>
</evidence>
<keyword evidence="3" id="KW-1185">Reference proteome</keyword>
<accession>A0ABM7WGS7</accession>
<dbReference type="Proteomes" id="UP001320544">
    <property type="component" value="Chromosome"/>
</dbReference>
<gene>
    <name evidence="2" type="ORF">CE91St30_07470</name>
</gene>
<name>A0ABM7WGS7_9ACTN</name>
<reference evidence="2 3" key="1">
    <citation type="submission" date="2022-01" db="EMBL/GenBank/DDBJ databases">
        <title>Novel bile acid biosynthetic pathways are enriched in the microbiome of centenarians.</title>
        <authorList>
            <person name="Sato Y."/>
            <person name="Atarashi K."/>
            <person name="Plichta R.D."/>
            <person name="Arai Y."/>
            <person name="Sasajima S."/>
            <person name="Kearney M.S."/>
            <person name="Suda W."/>
            <person name="Takeshita K."/>
            <person name="Sasaki T."/>
            <person name="Okamoto S."/>
            <person name="Skelly N.A."/>
            <person name="Okamura Y."/>
            <person name="Vlamakis H."/>
            <person name="Li Y."/>
            <person name="Tanoue T."/>
            <person name="Takei H."/>
            <person name="Nittono H."/>
            <person name="Narushima S."/>
            <person name="Irie J."/>
            <person name="Itoh H."/>
            <person name="Moriya K."/>
            <person name="Sugiura Y."/>
            <person name="Suematsu M."/>
            <person name="Moritoki N."/>
            <person name="Shibata S."/>
            <person name="Littman R.D."/>
            <person name="Fischbach A.M."/>
            <person name="Uwamino Y."/>
            <person name="Inoue T."/>
            <person name="Honda A."/>
            <person name="Hattori M."/>
            <person name="Murai T."/>
            <person name="Xavier J.R."/>
            <person name="Hirose N."/>
            <person name="Honda K."/>
        </authorList>
    </citation>
    <scope>NUCLEOTIDE SEQUENCE [LARGE SCALE GENOMIC DNA]</scope>
    <source>
        <strain evidence="2 3">CE91-St30</strain>
    </source>
</reference>
<proteinExistence type="predicted"/>
<evidence type="ECO:0000256" key="1">
    <source>
        <dbReference type="SAM" id="MobiDB-lite"/>
    </source>
</evidence>
<feature type="compositionally biased region" description="Basic and acidic residues" evidence="1">
    <location>
        <begin position="43"/>
        <end position="57"/>
    </location>
</feature>
<protein>
    <submittedName>
        <fullName evidence="2">Uncharacterized protein</fullName>
    </submittedName>
</protein>
<evidence type="ECO:0000313" key="2">
    <source>
        <dbReference type="EMBL" id="BDE95414.1"/>
    </source>
</evidence>
<dbReference type="EMBL" id="AP025564">
    <property type="protein sequence ID" value="BDE95414.1"/>
    <property type="molecule type" value="Genomic_DNA"/>
</dbReference>